<dbReference type="EMBL" id="JARAOO010000010">
    <property type="protein sequence ID" value="KAJ7954057.1"/>
    <property type="molecule type" value="Genomic_DNA"/>
</dbReference>
<protein>
    <submittedName>
        <fullName evidence="1">NAC domain-containing protein 8</fullName>
    </submittedName>
</protein>
<name>A0AAD7PGC6_QUISA</name>
<gene>
    <name evidence="1" type="ORF">O6P43_025672</name>
</gene>
<sequence>MEKETMENHMSNPCLSDYVQLGPEDLKKDLEECQNLVLDPANIEHDTPADIRLSQLDNPDIRLSQLEFGSQESFLSWGGSKVIH</sequence>
<proteinExistence type="predicted"/>
<dbReference type="AlphaFoldDB" id="A0AAD7PGC6"/>
<evidence type="ECO:0000313" key="1">
    <source>
        <dbReference type="EMBL" id="KAJ7954057.1"/>
    </source>
</evidence>
<dbReference type="KEGG" id="qsa:O6P43_025672"/>
<reference evidence="1" key="1">
    <citation type="journal article" date="2023" name="Science">
        <title>Elucidation of the pathway for biosynthesis of saponin adjuvants from the soapbark tree.</title>
        <authorList>
            <person name="Reed J."/>
            <person name="Orme A."/>
            <person name="El-Demerdash A."/>
            <person name="Owen C."/>
            <person name="Martin L.B.B."/>
            <person name="Misra R.C."/>
            <person name="Kikuchi S."/>
            <person name="Rejzek M."/>
            <person name="Martin A.C."/>
            <person name="Harkess A."/>
            <person name="Leebens-Mack J."/>
            <person name="Louveau T."/>
            <person name="Stephenson M.J."/>
            <person name="Osbourn A."/>
        </authorList>
    </citation>
    <scope>NUCLEOTIDE SEQUENCE</scope>
    <source>
        <strain evidence="1">S10</strain>
    </source>
</reference>
<organism evidence="1 2">
    <name type="scientific">Quillaja saponaria</name>
    <name type="common">Soap bark tree</name>
    <dbReference type="NCBI Taxonomy" id="32244"/>
    <lineage>
        <taxon>Eukaryota</taxon>
        <taxon>Viridiplantae</taxon>
        <taxon>Streptophyta</taxon>
        <taxon>Embryophyta</taxon>
        <taxon>Tracheophyta</taxon>
        <taxon>Spermatophyta</taxon>
        <taxon>Magnoliopsida</taxon>
        <taxon>eudicotyledons</taxon>
        <taxon>Gunneridae</taxon>
        <taxon>Pentapetalae</taxon>
        <taxon>rosids</taxon>
        <taxon>fabids</taxon>
        <taxon>Fabales</taxon>
        <taxon>Quillajaceae</taxon>
        <taxon>Quillaja</taxon>
    </lineage>
</organism>
<comment type="caution">
    <text evidence="1">The sequence shown here is derived from an EMBL/GenBank/DDBJ whole genome shotgun (WGS) entry which is preliminary data.</text>
</comment>
<keyword evidence="2" id="KW-1185">Reference proteome</keyword>
<evidence type="ECO:0000313" key="2">
    <source>
        <dbReference type="Proteomes" id="UP001163823"/>
    </source>
</evidence>
<accession>A0AAD7PGC6</accession>
<dbReference type="Proteomes" id="UP001163823">
    <property type="component" value="Chromosome 10"/>
</dbReference>